<dbReference type="Proteomes" id="UP000322873">
    <property type="component" value="Unassembled WGS sequence"/>
</dbReference>
<accession>A0A5M9JIZ7</accession>
<comment type="similarity">
    <text evidence="4">Belongs to the class I-like SAM-binding methyltransferase superfamily. Cation-dependent O-methyltransferase family.</text>
</comment>
<keyword evidence="3" id="KW-0949">S-adenosyl-L-methionine</keyword>
<organism evidence="5 6">
    <name type="scientific">Monilinia fructicola</name>
    <name type="common">Brown rot fungus</name>
    <name type="synonym">Ciboria fructicola</name>
    <dbReference type="NCBI Taxonomy" id="38448"/>
    <lineage>
        <taxon>Eukaryota</taxon>
        <taxon>Fungi</taxon>
        <taxon>Dikarya</taxon>
        <taxon>Ascomycota</taxon>
        <taxon>Pezizomycotina</taxon>
        <taxon>Leotiomycetes</taxon>
        <taxon>Helotiales</taxon>
        <taxon>Sclerotiniaceae</taxon>
        <taxon>Monilinia</taxon>
    </lineage>
</organism>
<evidence type="ECO:0000256" key="2">
    <source>
        <dbReference type="ARBA" id="ARBA00022679"/>
    </source>
</evidence>
<dbReference type="VEuPathDB" id="FungiDB:MFRU_004g02100"/>
<dbReference type="InterPro" id="IPR002935">
    <property type="entry name" value="SAM_O-MeTrfase"/>
</dbReference>
<keyword evidence="6" id="KW-1185">Reference proteome</keyword>
<dbReference type="Gene3D" id="3.40.50.150">
    <property type="entry name" value="Vaccinia Virus protein VP39"/>
    <property type="match status" value="1"/>
</dbReference>
<gene>
    <name evidence="5" type="ORF">EYC84_001061</name>
</gene>
<evidence type="ECO:0000256" key="3">
    <source>
        <dbReference type="ARBA" id="ARBA00022691"/>
    </source>
</evidence>
<reference evidence="5 6" key="1">
    <citation type="submission" date="2019-06" db="EMBL/GenBank/DDBJ databases">
        <title>Genome Sequence of the Brown Rot Fungal Pathogen Monilinia fructicola.</title>
        <authorList>
            <person name="De Miccolis Angelini R.M."/>
            <person name="Landi L."/>
            <person name="Abate D."/>
            <person name="Pollastro S."/>
            <person name="Romanazzi G."/>
            <person name="Faretra F."/>
        </authorList>
    </citation>
    <scope>NUCLEOTIDE SEQUENCE [LARGE SCALE GENOMIC DNA]</scope>
    <source>
        <strain evidence="5 6">Mfrc123</strain>
    </source>
</reference>
<dbReference type="InterPro" id="IPR029063">
    <property type="entry name" value="SAM-dependent_MTases_sf"/>
</dbReference>
<evidence type="ECO:0000313" key="6">
    <source>
        <dbReference type="Proteomes" id="UP000322873"/>
    </source>
</evidence>
<dbReference type="AlphaFoldDB" id="A0A5M9JIZ7"/>
<sequence length="120" mass="13223">MESEGWGKESKKVDMVFIDADKANNVGYLEYGLKFARKGAVIVVDNVGRNGRISDTWKGEVDKSILGSRAVLKRMGELEKRGETRGDSCADRGIGMVSASLLFADMAMKMSRMESEEYCG</sequence>
<proteinExistence type="inferred from homology"/>
<evidence type="ECO:0008006" key="7">
    <source>
        <dbReference type="Google" id="ProtNLM"/>
    </source>
</evidence>
<dbReference type="GO" id="GO:0032259">
    <property type="term" value="P:methylation"/>
    <property type="evidence" value="ECO:0007669"/>
    <property type="project" value="UniProtKB-KW"/>
</dbReference>
<comment type="caution">
    <text evidence="5">The sequence shown here is derived from an EMBL/GenBank/DDBJ whole genome shotgun (WGS) entry which is preliminary data.</text>
</comment>
<dbReference type="GO" id="GO:0008171">
    <property type="term" value="F:O-methyltransferase activity"/>
    <property type="evidence" value="ECO:0007669"/>
    <property type="project" value="InterPro"/>
</dbReference>
<dbReference type="PROSITE" id="PS51682">
    <property type="entry name" value="SAM_OMT_I"/>
    <property type="match status" value="1"/>
</dbReference>
<protein>
    <recommendedName>
        <fullName evidence="7">O-methyltransferase domain-containing protein</fullName>
    </recommendedName>
</protein>
<name>A0A5M9JIZ7_MONFR</name>
<dbReference type="EMBL" id="VICG01000008">
    <property type="protein sequence ID" value="KAA8569424.1"/>
    <property type="molecule type" value="Genomic_DNA"/>
</dbReference>
<evidence type="ECO:0000256" key="4">
    <source>
        <dbReference type="ARBA" id="ARBA00023453"/>
    </source>
</evidence>
<keyword evidence="2" id="KW-0808">Transferase</keyword>
<evidence type="ECO:0000313" key="5">
    <source>
        <dbReference type="EMBL" id="KAA8569424.1"/>
    </source>
</evidence>
<evidence type="ECO:0000256" key="1">
    <source>
        <dbReference type="ARBA" id="ARBA00022603"/>
    </source>
</evidence>
<dbReference type="Pfam" id="PF01596">
    <property type="entry name" value="Methyltransf_3"/>
    <property type="match status" value="1"/>
</dbReference>
<keyword evidence="1" id="KW-0489">Methyltransferase</keyword>